<evidence type="ECO:0000313" key="2">
    <source>
        <dbReference type="Proteomes" id="UP000002668"/>
    </source>
</evidence>
<gene>
    <name evidence="1" type="ORF">LEMA_P119950.1</name>
</gene>
<proteinExistence type="predicted"/>
<dbReference type="HOGENOM" id="CLU_3014610_0_0_1"/>
<keyword evidence="2" id="KW-1185">Reference proteome</keyword>
<dbReference type="EMBL" id="FP929123">
    <property type="protein sequence ID" value="CBX94504.1"/>
    <property type="molecule type" value="Genomic_DNA"/>
</dbReference>
<dbReference type="VEuPathDB" id="FungiDB:LEMA_P119950.1"/>
<sequence>MQSVSSAKANPKVHCTFWLTVLYPLKNRRRRARHLYRNAAIFPHETMITQSKEIDS</sequence>
<dbReference type="AlphaFoldDB" id="E4ZT73"/>
<organism evidence="2">
    <name type="scientific">Leptosphaeria maculans (strain JN3 / isolate v23.1.3 / race Av1-4-5-6-7-8)</name>
    <name type="common">Blackleg fungus</name>
    <name type="synonym">Phoma lingam</name>
    <dbReference type="NCBI Taxonomy" id="985895"/>
    <lineage>
        <taxon>Eukaryota</taxon>
        <taxon>Fungi</taxon>
        <taxon>Dikarya</taxon>
        <taxon>Ascomycota</taxon>
        <taxon>Pezizomycotina</taxon>
        <taxon>Dothideomycetes</taxon>
        <taxon>Pleosporomycetidae</taxon>
        <taxon>Pleosporales</taxon>
        <taxon>Pleosporineae</taxon>
        <taxon>Leptosphaeriaceae</taxon>
        <taxon>Plenodomus</taxon>
        <taxon>Plenodomus lingam/Leptosphaeria maculans species complex</taxon>
    </lineage>
</organism>
<protein>
    <submittedName>
        <fullName evidence="1">Predicted protein</fullName>
    </submittedName>
</protein>
<reference evidence="2" key="1">
    <citation type="journal article" date="2011" name="Nat. Commun.">
        <title>Effector diversification within compartments of the Leptosphaeria maculans genome affected by Repeat-Induced Point mutations.</title>
        <authorList>
            <person name="Rouxel T."/>
            <person name="Grandaubert J."/>
            <person name="Hane J.K."/>
            <person name="Hoede C."/>
            <person name="van de Wouw A.P."/>
            <person name="Couloux A."/>
            <person name="Dominguez V."/>
            <person name="Anthouard V."/>
            <person name="Bally P."/>
            <person name="Bourras S."/>
            <person name="Cozijnsen A.J."/>
            <person name="Ciuffetti L.M."/>
            <person name="Degrave A."/>
            <person name="Dilmaghani A."/>
            <person name="Duret L."/>
            <person name="Fudal I."/>
            <person name="Goodwin S.B."/>
            <person name="Gout L."/>
            <person name="Glaser N."/>
            <person name="Linglin J."/>
            <person name="Kema G.H.J."/>
            <person name="Lapalu N."/>
            <person name="Lawrence C.B."/>
            <person name="May K."/>
            <person name="Meyer M."/>
            <person name="Ollivier B."/>
            <person name="Poulain J."/>
            <person name="Schoch C.L."/>
            <person name="Simon A."/>
            <person name="Spatafora J.W."/>
            <person name="Stachowiak A."/>
            <person name="Turgeon B.G."/>
            <person name="Tyler B.M."/>
            <person name="Vincent D."/>
            <person name="Weissenbach J."/>
            <person name="Amselem J."/>
            <person name="Quesneville H."/>
            <person name="Oliver R.P."/>
            <person name="Wincker P."/>
            <person name="Balesdent M.-H."/>
            <person name="Howlett B.J."/>
        </authorList>
    </citation>
    <scope>NUCLEOTIDE SEQUENCE [LARGE SCALE GENOMIC DNA]</scope>
    <source>
        <strain evidence="2">JN3 / isolate v23.1.3 / race Av1-4-5-6-7-8</strain>
    </source>
</reference>
<dbReference type="Proteomes" id="UP000002668">
    <property type="component" value="Genome"/>
</dbReference>
<accession>E4ZT73</accession>
<evidence type="ECO:0000313" key="1">
    <source>
        <dbReference type="EMBL" id="CBX94504.1"/>
    </source>
</evidence>
<dbReference type="InParanoid" id="E4ZT73"/>
<name>E4ZT73_LEPMJ</name>